<feature type="region of interest" description="Disordered" evidence="1">
    <location>
        <begin position="304"/>
        <end position="329"/>
    </location>
</feature>
<sequence>MEKYFAYDDCVLSNQRRKHTGARPMCATCKAASGSSFVPLRSDTENGVEEKQRRTVPASGTASIEPQSELLRRRRKPALIRSKTFDPSLLSQVQSDTEAKLERKKSQSNQFSKTNTQYHKLFKEISKDEQLRQSYTCALQKDILYQGRLFVSDNWICFHSKVFGKDTKIVIPVLSIAVVKKTKTAILVPNALVIATSNERHVFVSFLSRDTTYKFLMSVCYHLEEKSTGNSPMASSAECSFRVEPAASLPLDFCADFSDLDGKVRKRRQEMEDSSSSDSHSPDSQKMADYSKLPQTLLNVTKPGELPVVPEPLQHSPETRNTPPYNGVPETAETAELAYDIKSLRPISLSALLMVYLFLVCVLVLSSCYMAFRIVSLEQRLTSLGSMSEPPENGNDYKRDYLEDNAEVYSMLSMNILKLEKVSGSSSVYVLDK</sequence>
<dbReference type="FunFam" id="2.30.29.30:FF:000086">
    <property type="entry name" value="GRAM domain-containing protein 2B isoform 2"/>
    <property type="match status" value="1"/>
</dbReference>
<dbReference type="EMBL" id="JADWDJ010000005">
    <property type="protein sequence ID" value="KAG5280540.1"/>
    <property type="molecule type" value="Genomic_DNA"/>
</dbReference>
<dbReference type="InterPro" id="IPR004182">
    <property type="entry name" value="GRAM"/>
</dbReference>
<evidence type="ECO:0000256" key="1">
    <source>
        <dbReference type="SAM" id="MobiDB-lite"/>
    </source>
</evidence>
<dbReference type="Proteomes" id="UP000823561">
    <property type="component" value="Chromosome 5"/>
</dbReference>
<keyword evidence="2" id="KW-0812">Transmembrane</keyword>
<evidence type="ECO:0000256" key="2">
    <source>
        <dbReference type="SAM" id="Phobius"/>
    </source>
</evidence>
<feature type="region of interest" description="Disordered" evidence="1">
    <location>
        <begin position="40"/>
        <end position="64"/>
    </location>
</feature>
<comment type="caution">
    <text evidence="4">The sequence shown here is derived from an EMBL/GenBank/DDBJ whole genome shotgun (WGS) entry which is preliminary data.</text>
</comment>
<organism evidence="4 5">
    <name type="scientific">Alosa alosa</name>
    <name type="common">allis shad</name>
    <dbReference type="NCBI Taxonomy" id="278164"/>
    <lineage>
        <taxon>Eukaryota</taxon>
        <taxon>Metazoa</taxon>
        <taxon>Chordata</taxon>
        <taxon>Craniata</taxon>
        <taxon>Vertebrata</taxon>
        <taxon>Euteleostomi</taxon>
        <taxon>Actinopterygii</taxon>
        <taxon>Neopterygii</taxon>
        <taxon>Teleostei</taxon>
        <taxon>Clupei</taxon>
        <taxon>Clupeiformes</taxon>
        <taxon>Clupeoidei</taxon>
        <taxon>Clupeidae</taxon>
        <taxon>Alosa</taxon>
    </lineage>
</organism>
<reference evidence="4" key="1">
    <citation type="submission" date="2020-10" db="EMBL/GenBank/DDBJ databases">
        <title>Chromosome-scale genome assembly of the Allis shad, Alosa alosa.</title>
        <authorList>
            <person name="Margot Z."/>
            <person name="Christophe K."/>
            <person name="Cabau C."/>
            <person name="Louis A."/>
            <person name="Berthelot C."/>
            <person name="Parey E."/>
            <person name="Roest Crollius H."/>
            <person name="Montfort J."/>
            <person name="Robinson-Rechavi M."/>
            <person name="Bucao C."/>
            <person name="Bouchez O."/>
            <person name="Gislard M."/>
            <person name="Lluch J."/>
            <person name="Milhes M."/>
            <person name="Lampietro C."/>
            <person name="Lopez Roques C."/>
            <person name="Donnadieu C."/>
            <person name="Braasch I."/>
            <person name="Desvignes T."/>
            <person name="Postlethwait J."/>
            <person name="Bobe J."/>
            <person name="Guiguen Y."/>
        </authorList>
    </citation>
    <scope>NUCLEOTIDE SEQUENCE</scope>
    <source>
        <strain evidence="4">M-15738</strain>
        <tissue evidence="4">Blood</tissue>
    </source>
</reference>
<protein>
    <recommendedName>
        <fullName evidence="3">GRAM domain-containing protein</fullName>
    </recommendedName>
</protein>
<feature type="compositionally biased region" description="Low complexity" evidence="1">
    <location>
        <begin position="274"/>
        <end position="284"/>
    </location>
</feature>
<accession>A0AAV6GZT8</accession>
<dbReference type="GO" id="GO:0005881">
    <property type="term" value="C:cytoplasmic microtubule"/>
    <property type="evidence" value="ECO:0007669"/>
    <property type="project" value="TreeGrafter"/>
</dbReference>
<dbReference type="AlphaFoldDB" id="A0AAV6GZT8"/>
<evidence type="ECO:0000313" key="4">
    <source>
        <dbReference type="EMBL" id="KAG5280540.1"/>
    </source>
</evidence>
<dbReference type="PANTHER" id="PTHR46645:SF2">
    <property type="entry name" value="GRAM DOMAIN-CONTAINING PROTEIN 2B"/>
    <property type="match status" value="1"/>
</dbReference>
<feature type="compositionally biased region" description="Basic and acidic residues" evidence="1">
    <location>
        <begin position="42"/>
        <end position="53"/>
    </location>
</feature>
<keyword evidence="5" id="KW-1185">Reference proteome</keyword>
<dbReference type="InterPro" id="IPR052633">
    <property type="entry name" value="GRAM_domain_protein_2B"/>
</dbReference>
<dbReference type="PANTHER" id="PTHR46645">
    <property type="entry name" value="GRAM DOMAIN-CONTAINING PROTEIN 2B-RELATED"/>
    <property type="match status" value="1"/>
</dbReference>
<dbReference type="Pfam" id="PF02893">
    <property type="entry name" value="GRAM"/>
    <property type="match status" value="1"/>
</dbReference>
<feature type="transmembrane region" description="Helical" evidence="2">
    <location>
        <begin position="351"/>
        <end position="372"/>
    </location>
</feature>
<dbReference type="SMART" id="SM00568">
    <property type="entry name" value="GRAM"/>
    <property type="match status" value="1"/>
</dbReference>
<dbReference type="CDD" id="cd13220">
    <property type="entry name" value="PH-GRAM_GRAMDC"/>
    <property type="match status" value="1"/>
</dbReference>
<name>A0AAV6GZT8_9TELE</name>
<dbReference type="InterPro" id="IPR011993">
    <property type="entry name" value="PH-like_dom_sf"/>
</dbReference>
<feature type="region of interest" description="Disordered" evidence="1">
    <location>
        <begin position="265"/>
        <end position="287"/>
    </location>
</feature>
<proteinExistence type="predicted"/>
<feature type="domain" description="GRAM" evidence="3">
    <location>
        <begin position="116"/>
        <end position="183"/>
    </location>
</feature>
<gene>
    <name evidence="4" type="ORF">AALO_G00061210</name>
</gene>
<dbReference type="Gene3D" id="2.30.29.30">
    <property type="entry name" value="Pleckstrin-homology domain (PH domain)/Phosphotyrosine-binding domain (PTB)"/>
    <property type="match status" value="1"/>
</dbReference>
<evidence type="ECO:0000259" key="3">
    <source>
        <dbReference type="SMART" id="SM00568"/>
    </source>
</evidence>
<keyword evidence="2" id="KW-0472">Membrane</keyword>
<evidence type="ECO:0000313" key="5">
    <source>
        <dbReference type="Proteomes" id="UP000823561"/>
    </source>
</evidence>
<keyword evidence="2" id="KW-1133">Transmembrane helix</keyword>